<dbReference type="Gene3D" id="3.40.50.300">
    <property type="entry name" value="P-loop containing nucleotide triphosphate hydrolases"/>
    <property type="match status" value="1"/>
</dbReference>
<dbReference type="Pfam" id="PF08352">
    <property type="entry name" value="oligo_HPY"/>
    <property type="match status" value="1"/>
</dbReference>
<evidence type="ECO:0000313" key="6">
    <source>
        <dbReference type="EMBL" id="MBJ7601261.1"/>
    </source>
</evidence>
<comment type="caution">
    <text evidence="6">The sequence shown here is derived from an EMBL/GenBank/DDBJ whole genome shotgun (WGS) entry which is preliminary data.</text>
</comment>
<dbReference type="GO" id="GO:0055085">
    <property type="term" value="P:transmembrane transport"/>
    <property type="evidence" value="ECO:0007669"/>
    <property type="project" value="UniProtKB-ARBA"/>
</dbReference>
<keyword evidence="4 6" id="KW-0067">ATP-binding</keyword>
<dbReference type="InterPro" id="IPR003593">
    <property type="entry name" value="AAA+_ATPase"/>
</dbReference>
<dbReference type="PROSITE" id="PS00211">
    <property type="entry name" value="ABC_TRANSPORTER_1"/>
    <property type="match status" value="1"/>
</dbReference>
<dbReference type="PANTHER" id="PTHR43776">
    <property type="entry name" value="TRANSPORT ATP-BINDING PROTEIN"/>
    <property type="match status" value="1"/>
</dbReference>
<dbReference type="Proteomes" id="UP000612893">
    <property type="component" value="Unassembled WGS sequence"/>
</dbReference>
<evidence type="ECO:0000259" key="5">
    <source>
        <dbReference type="PROSITE" id="PS50893"/>
    </source>
</evidence>
<organism evidence="6 7">
    <name type="scientific">Candidatus Nephthysia bennettiae</name>
    <dbReference type="NCBI Taxonomy" id="3127016"/>
    <lineage>
        <taxon>Bacteria</taxon>
        <taxon>Bacillati</taxon>
        <taxon>Candidatus Dormiibacterota</taxon>
        <taxon>Candidatus Dormibacteria</taxon>
        <taxon>Candidatus Dormibacterales</taxon>
        <taxon>Candidatus Dormibacteraceae</taxon>
        <taxon>Candidatus Nephthysia</taxon>
    </lineage>
</organism>
<evidence type="ECO:0000256" key="4">
    <source>
        <dbReference type="ARBA" id="ARBA00022840"/>
    </source>
</evidence>
<dbReference type="SUPFAM" id="SSF52540">
    <property type="entry name" value="P-loop containing nucleoside triphosphate hydrolases"/>
    <property type="match status" value="1"/>
</dbReference>
<dbReference type="FunFam" id="3.40.50.300:FF:000016">
    <property type="entry name" value="Oligopeptide ABC transporter ATP-binding component"/>
    <property type="match status" value="1"/>
</dbReference>
<keyword evidence="7" id="KW-1185">Reference proteome</keyword>
<dbReference type="GO" id="GO:0015833">
    <property type="term" value="P:peptide transport"/>
    <property type="evidence" value="ECO:0007669"/>
    <property type="project" value="InterPro"/>
</dbReference>
<feature type="domain" description="ABC transporter" evidence="5">
    <location>
        <begin position="11"/>
        <end position="260"/>
    </location>
</feature>
<evidence type="ECO:0000256" key="1">
    <source>
        <dbReference type="ARBA" id="ARBA00005417"/>
    </source>
</evidence>
<keyword evidence="3" id="KW-0547">Nucleotide-binding</keyword>
<dbReference type="PROSITE" id="PS50893">
    <property type="entry name" value="ABC_TRANSPORTER_2"/>
    <property type="match status" value="1"/>
</dbReference>
<name>A0A934KDE7_9BACT</name>
<keyword evidence="2" id="KW-0813">Transport</keyword>
<dbReference type="AlphaFoldDB" id="A0A934KDE7"/>
<dbReference type="InterPro" id="IPR013563">
    <property type="entry name" value="Oligopep_ABC_C"/>
</dbReference>
<dbReference type="Pfam" id="PF00005">
    <property type="entry name" value="ABC_tran"/>
    <property type="match status" value="1"/>
</dbReference>
<dbReference type="EMBL" id="JAEKNR010000240">
    <property type="protein sequence ID" value="MBJ7601261.1"/>
    <property type="molecule type" value="Genomic_DNA"/>
</dbReference>
<proteinExistence type="inferred from homology"/>
<evidence type="ECO:0000256" key="3">
    <source>
        <dbReference type="ARBA" id="ARBA00022741"/>
    </source>
</evidence>
<dbReference type="SMART" id="SM00382">
    <property type="entry name" value="AAA"/>
    <property type="match status" value="1"/>
</dbReference>
<dbReference type="GO" id="GO:0016887">
    <property type="term" value="F:ATP hydrolysis activity"/>
    <property type="evidence" value="ECO:0007669"/>
    <property type="project" value="InterPro"/>
</dbReference>
<dbReference type="CDD" id="cd03257">
    <property type="entry name" value="ABC_NikE_OppD_transporters"/>
    <property type="match status" value="1"/>
</dbReference>
<gene>
    <name evidence="6" type="ORF">JF922_24710</name>
</gene>
<dbReference type="PANTHER" id="PTHR43776:SF7">
    <property type="entry name" value="D,D-DIPEPTIDE TRANSPORT ATP-BINDING PROTEIN DDPF-RELATED"/>
    <property type="match status" value="1"/>
</dbReference>
<sequence>MTRRPETEPLLRAVGLHKTFPGSHRSFRGRDQIHAVNGVDFSIQAGEVLGLVGESGCGKSTTGRLVLRLLKPTGGRVHFEGEDITDYSGRKMSRVRRDMQVIFQDPYASLNSQMTVSEILQEPFLIHGIEPPGGRRAAVSRLLDQVGLGSEALPRKPAQFSGGQQQRIAIARALALNPKLVVADEALSALDVSIQAQMLNLFMDIQKERGLSLLFISHNLAMVRHLSDRVGVMYLGRLVETAPARMLYARPRHPYTQALLSAVPVPDPESERKRKRIAITGDPPSPVHIPSGCPFHTRCWMAVERCRVEVPELREVDQGQYAACHLA</sequence>
<dbReference type="GO" id="GO:0005524">
    <property type="term" value="F:ATP binding"/>
    <property type="evidence" value="ECO:0007669"/>
    <property type="project" value="UniProtKB-KW"/>
</dbReference>
<accession>A0A934KDE7</accession>
<dbReference type="InterPro" id="IPR003439">
    <property type="entry name" value="ABC_transporter-like_ATP-bd"/>
</dbReference>
<reference evidence="6" key="1">
    <citation type="submission" date="2020-10" db="EMBL/GenBank/DDBJ databases">
        <title>Ca. Dormibacterota MAGs.</title>
        <authorList>
            <person name="Montgomery K."/>
        </authorList>
    </citation>
    <scope>NUCLEOTIDE SEQUENCE [LARGE SCALE GENOMIC DNA]</scope>
    <source>
        <strain evidence="6">SC8812_S17_10</strain>
    </source>
</reference>
<dbReference type="InterPro" id="IPR050319">
    <property type="entry name" value="ABC_transp_ATP-bind"/>
</dbReference>
<dbReference type="InterPro" id="IPR017871">
    <property type="entry name" value="ABC_transporter-like_CS"/>
</dbReference>
<dbReference type="RefSeq" id="WP_338205435.1">
    <property type="nucleotide sequence ID" value="NZ_JAEKNR010000240.1"/>
</dbReference>
<protein>
    <submittedName>
        <fullName evidence="6">ATP-binding cassette domain-containing protein</fullName>
    </submittedName>
</protein>
<evidence type="ECO:0000256" key="2">
    <source>
        <dbReference type="ARBA" id="ARBA00022448"/>
    </source>
</evidence>
<dbReference type="InterPro" id="IPR027417">
    <property type="entry name" value="P-loop_NTPase"/>
</dbReference>
<dbReference type="NCBIfam" id="TIGR01727">
    <property type="entry name" value="oligo_HPY"/>
    <property type="match status" value="1"/>
</dbReference>
<evidence type="ECO:0000313" key="7">
    <source>
        <dbReference type="Proteomes" id="UP000612893"/>
    </source>
</evidence>
<comment type="similarity">
    <text evidence="1">Belongs to the ABC transporter superfamily.</text>
</comment>